<dbReference type="AlphaFoldDB" id="A0AAE1XHQ6"/>
<reference evidence="1" key="1">
    <citation type="submission" date="2020-06" db="EMBL/GenBank/DDBJ databases">
        <authorList>
            <person name="Li T."/>
            <person name="Hu X."/>
            <person name="Zhang T."/>
            <person name="Song X."/>
            <person name="Zhang H."/>
            <person name="Dai N."/>
            <person name="Sheng W."/>
            <person name="Hou X."/>
            <person name="Wei L."/>
        </authorList>
    </citation>
    <scope>NUCLEOTIDE SEQUENCE</scope>
    <source>
        <strain evidence="1">3651</strain>
        <tissue evidence="1">Leaf</tissue>
    </source>
</reference>
<name>A0AAE1XHQ6_9LAMI</name>
<comment type="caution">
    <text evidence="1">The sequence shown here is derived from an EMBL/GenBank/DDBJ whole genome shotgun (WGS) entry which is preliminary data.</text>
</comment>
<dbReference type="Proteomes" id="UP001293254">
    <property type="component" value="Unassembled WGS sequence"/>
</dbReference>
<sequence length="390" mass="44266">MKDFFAWLFRRPTNRQIEPVDTALLNYFEGFERLKPDPGDSHELLLNKASRLINHYFEFYDLSLPPSHTSLDVARHLESLNTATPAGLGSLVGWLHVALYLKQCAASLQKAYAGDKVKPELLPVPVSLTRSGYPRIIPSFHRRLILRKDDRADILVQFPVDDIEAVTEVVSDMKGCLKDLMLRYVPRVRDIPLYQGMSFDPTWKALPTHRLTREVLQKRAKQPKSKVVALRSCFTSFAYELGAWAELVQFTHSRGEQWSQGALWPKFTRFALTYHFCGYEEPPEPGYGKGSFIVHALAVASAGSMGSQSKFPRYACPVAGIDRFKGRRKDEMVPHICLYLSCFSFDIPFVVLRTGCLHLFMVISRASSGNDWVSSSTILFVCQSPDYSCR</sequence>
<keyword evidence="3" id="KW-1185">Reference proteome</keyword>
<organism evidence="1 3">
    <name type="scientific">Sesamum alatum</name>
    <dbReference type="NCBI Taxonomy" id="300844"/>
    <lineage>
        <taxon>Eukaryota</taxon>
        <taxon>Viridiplantae</taxon>
        <taxon>Streptophyta</taxon>
        <taxon>Embryophyta</taxon>
        <taxon>Tracheophyta</taxon>
        <taxon>Spermatophyta</taxon>
        <taxon>Magnoliopsida</taxon>
        <taxon>eudicotyledons</taxon>
        <taxon>Gunneridae</taxon>
        <taxon>Pentapetalae</taxon>
        <taxon>asterids</taxon>
        <taxon>lamiids</taxon>
        <taxon>Lamiales</taxon>
        <taxon>Pedaliaceae</taxon>
        <taxon>Sesamum</taxon>
    </lineage>
</organism>
<evidence type="ECO:0000313" key="2">
    <source>
        <dbReference type="EMBL" id="KAK4412308.1"/>
    </source>
</evidence>
<accession>A0AAE1XHQ6</accession>
<dbReference type="EMBL" id="JACGWO010000050">
    <property type="protein sequence ID" value="KAK4411984.1"/>
    <property type="molecule type" value="Genomic_DNA"/>
</dbReference>
<dbReference type="EMBL" id="JACGWO010000015">
    <property type="protein sequence ID" value="KAK4412308.1"/>
    <property type="molecule type" value="Genomic_DNA"/>
</dbReference>
<reference evidence="1" key="2">
    <citation type="journal article" date="2024" name="Plant">
        <title>Genomic evolution and insights into agronomic trait innovations of Sesamum species.</title>
        <authorList>
            <person name="Miao H."/>
            <person name="Wang L."/>
            <person name="Qu L."/>
            <person name="Liu H."/>
            <person name="Sun Y."/>
            <person name="Le M."/>
            <person name="Wang Q."/>
            <person name="Wei S."/>
            <person name="Zheng Y."/>
            <person name="Lin W."/>
            <person name="Duan Y."/>
            <person name="Cao H."/>
            <person name="Xiong S."/>
            <person name="Wang X."/>
            <person name="Wei L."/>
            <person name="Li C."/>
            <person name="Ma Q."/>
            <person name="Ju M."/>
            <person name="Zhao R."/>
            <person name="Li G."/>
            <person name="Mu C."/>
            <person name="Tian Q."/>
            <person name="Mei H."/>
            <person name="Zhang T."/>
            <person name="Gao T."/>
            <person name="Zhang H."/>
        </authorList>
    </citation>
    <scope>NUCLEOTIDE SEQUENCE</scope>
    <source>
        <strain evidence="1">3651</strain>
    </source>
</reference>
<evidence type="ECO:0000313" key="1">
    <source>
        <dbReference type="EMBL" id="KAK4411984.1"/>
    </source>
</evidence>
<gene>
    <name evidence="1" type="ORF">Salat_2978800</name>
    <name evidence="2" type="ORF">Salat_2982400</name>
</gene>
<protein>
    <submittedName>
        <fullName evidence="1">Uncharacterized protein</fullName>
    </submittedName>
</protein>
<evidence type="ECO:0000313" key="3">
    <source>
        <dbReference type="Proteomes" id="UP001293254"/>
    </source>
</evidence>
<proteinExistence type="predicted"/>